<dbReference type="Gene3D" id="3.30.2330.10">
    <property type="entry name" value="arginine biosynthesis bifunctional protein suprefamily"/>
    <property type="match status" value="1"/>
</dbReference>
<dbReference type="EC" id="2.3.1.35" evidence="13"/>
<dbReference type="NCBIfam" id="NF003802">
    <property type="entry name" value="PRK05388.1"/>
    <property type="match status" value="1"/>
</dbReference>
<dbReference type="SUPFAM" id="SSF56266">
    <property type="entry name" value="DmpA/ArgJ-like"/>
    <property type="match status" value="1"/>
</dbReference>
<dbReference type="Gene3D" id="3.60.70.12">
    <property type="entry name" value="L-amino peptidase D-ALA esterase/amidase"/>
    <property type="match status" value="1"/>
</dbReference>
<dbReference type="HAMAP" id="MF_01106">
    <property type="entry name" value="ArgJ"/>
    <property type="match status" value="1"/>
</dbReference>
<gene>
    <name evidence="13" type="primary">argJ</name>
    <name evidence="14" type="ORF">SAMN04488112_12324</name>
</gene>
<dbReference type="FunFam" id="3.10.20.340:FF:000001">
    <property type="entry name" value="Arginine biosynthesis bifunctional protein ArgJ, chloroplastic"/>
    <property type="match status" value="1"/>
</dbReference>
<feature type="binding site" evidence="13">
    <location>
        <position position="414"/>
    </location>
    <ligand>
        <name>substrate</name>
    </ligand>
</feature>
<evidence type="ECO:0000256" key="10">
    <source>
        <dbReference type="ARBA" id="ARBA00048372"/>
    </source>
</evidence>
<evidence type="ECO:0000313" key="14">
    <source>
        <dbReference type="EMBL" id="SDC94484.1"/>
    </source>
</evidence>
<dbReference type="PANTHER" id="PTHR23100">
    <property type="entry name" value="ARGININE BIOSYNTHESIS BIFUNCTIONAL PROTEIN ARGJ"/>
    <property type="match status" value="1"/>
</dbReference>
<dbReference type="GO" id="GO:0004042">
    <property type="term" value="F:L-glutamate N-acetyltransferase activity"/>
    <property type="evidence" value="ECO:0007669"/>
    <property type="project" value="UniProtKB-UniRule"/>
</dbReference>
<dbReference type="InterPro" id="IPR002813">
    <property type="entry name" value="Arg_biosynth_ArgJ"/>
</dbReference>
<comment type="subunit">
    <text evidence="3 13">Heterotetramer of two alpha and two beta chains.</text>
</comment>
<dbReference type="NCBIfam" id="TIGR00120">
    <property type="entry name" value="ArgJ"/>
    <property type="match status" value="1"/>
</dbReference>
<dbReference type="STRING" id="1236220.SAMN04488112_12324"/>
<dbReference type="EC" id="2.3.1.1" evidence="13"/>
<feature type="chain" id="PRO_5023221083" description="Arginine biosynthesis bifunctional protein ArgJ alpha chain" evidence="13">
    <location>
        <begin position="1"/>
        <end position="200"/>
    </location>
</feature>
<evidence type="ECO:0000256" key="11">
    <source>
        <dbReference type="ARBA" id="ARBA00049439"/>
    </source>
</evidence>
<feature type="binding site" evidence="13">
    <location>
        <position position="287"/>
    </location>
    <ligand>
        <name>substrate</name>
    </ligand>
</feature>
<feature type="site" description="Involved in the stabilization of negative charge on the oxyanion by the formation of the oxyanion hole" evidence="13">
    <location>
        <position position="127"/>
    </location>
</feature>
<evidence type="ECO:0000256" key="2">
    <source>
        <dbReference type="ARBA" id="ARBA00006774"/>
    </source>
</evidence>
<evidence type="ECO:0000256" key="6">
    <source>
        <dbReference type="ARBA" id="ARBA00022679"/>
    </source>
</evidence>
<organism evidence="14 15">
    <name type="scientific">Melghirimyces thermohalophilus</name>
    <dbReference type="NCBI Taxonomy" id="1236220"/>
    <lineage>
        <taxon>Bacteria</taxon>
        <taxon>Bacillati</taxon>
        <taxon>Bacillota</taxon>
        <taxon>Bacilli</taxon>
        <taxon>Bacillales</taxon>
        <taxon>Thermoactinomycetaceae</taxon>
        <taxon>Melghirimyces</taxon>
    </lineage>
</organism>
<keyword evidence="5 13" id="KW-0028">Amino-acid biosynthesis</keyword>
<reference evidence="14 15" key="1">
    <citation type="submission" date="2016-10" db="EMBL/GenBank/DDBJ databases">
        <authorList>
            <person name="de Groot N.N."/>
        </authorList>
    </citation>
    <scope>NUCLEOTIDE SEQUENCE [LARGE SCALE GENOMIC DNA]</scope>
    <source>
        <strain evidence="14 15">DSM 45514</strain>
    </source>
</reference>
<keyword evidence="7 13" id="KW-0068">Autocatalytic cleavage</keyword>
<keyword evidence="13" id="KW-0963">Cytoplasm</keyword>
<dbReference type="GO" id="GO:0006526">
    <property type="term" value="P:L-arginine biosynthetic process"/>
    <property type="evidence" value="ECO:0007669"/>
    <property type="project" value="UniProtKB-UniRule"/>
</dbReference>
<comment type="catalytic activity">
    <reaction evidence="11 13">
        <text>N(2)-acetyl-L-ornithine + L-glutamate = N-acetyl-L-glutamate + L-ornithine</text>
        <dbReference type="Rhea" id="RHEA:15349"/>
        <dbReference type="ChEBI" id="CHEBI:29985"/>
        <dbReference type="ChEBI" id="CHEBI:44337"/>
        <dbReference type="ChEBI" id="CHEBI:46911"/>
        <dbReference type="ChEBI" id="CHEBI:57805"/>
        <dbReference type="EC" id="2.3.1.35"/>
    </reaction>
</comment>
<protein>
    <recommendedName>
        <fullName evidence="13">Arginine biosynthesis bifunctional protein ArgJ</fullName>
    </recommendedName>
    <domain>
        <recommendedName>
            <fullName evidence="13">Glutamate N-acetyltransferase</fullName>
            <ecNumber evidence="13">2.3.1.35</ecNumber>
        </recommendedName>
        <alternativeName>
            <fullName evidence="13">Ornithine acetyltransferase</fullName>
            <shortName evidence="13">OATase</shortName>
        </alternativeName>
        <alternativeName>
            <fullName evidence="13">Ornithine transacetylase</fullName>
        </alternativeName>
    </domain>
    <domain>
        <recommendedName>
            <fullName evidence="13">Amino-acid acetyltransferase</fullName>
            <ecNumber evidence="13">2.3.1.1</ecNumber>
        </recommendedName>
        <alternativeName>
            <fullName evidence="13">N-acetylglutamate synthase</fullName>
            <shortName evidence="13">AGSase</shortName>
        </alternativeName>
    </domain>
    <component>
        <recommendedName>
            <fullName evidence="13">Arginine biosynthesis bifunctional protein ArgJ alpha chain</fullName>
        </recommendedName>
    </component>
    <component>
        <recommendedName>
            <fullName evidence="13">Arginine biosynthesis bifunctional protein ArgJ beta chain</fullName>
        </recommendedName>
    </component>
</protein>
<evidence type="ECO:0000256" key="1">
    <source>
        <dbReference type="ARBA" id="ARBA00004496"/>
    </source>
</evidence>
<dbReference type="GO" id="GO:0004358">
    <property type="term" value="F:L-glutamate N-acetyltransferase activity, acting on acetyl-L-ornithine as donor"/>
    <property type="evidence" value="ECO:0007669"/>
    <property type="project" value="UniProtKB-UniRule"/>
</dbReference>
<evidence type="ECO:0000256" key="8">
    <source>
        <dbReference type="ARBA" id="ARBA00023268"/>
    </source>
</evidence>
<dbReference type="CDD" id="cd02152">
    <property type="entry name" value="OAT"/>
    <property type="match status" value="1"/>
</dbReference>
<dbReference type="GO" id="GO:0005737">
    <property type="term" value="C:cytoplasm"/>
    <property type="evidence" value="ECO:0007669"/>
    <property type="project" value="UniProtKB-SubCell"/>
</dbReference>
<dbReference type="PANTHER" id="PTHR23100:SF0">
    <property type="entry name" value="ARGININE BIOSYNTHESIS BIFUNCTIONAL PROTEIN ARGJ, MITOCHONDRIAL"/>
    <property type="match status" value="1"/>
</dbReference>
<comment type="pathway">
    <text evidence="13">Amino-acid biosynthesis; L-arginine biosynthesis; N(2)-acetyl-L-ornithine from L-glutamate: step 1/4.</text>
</comment>
<comment type="subcellular location">
    <subcellularLocation>
        <location evidence="1 13">Cytoplasm</location>
    </subcellularLocation>
</comment>
<dbReference type="InterPro" id="IPR016117">
    <property type="entry name" value="ArgJ-like_dom_sf"/>
</dbReference>
<dbReference type="InterPro" id="IPR042195">
    <property type="entry name" value="ArgJ_beta_C"/>
</dbReference>
<keyword evidence="9 13" id="KW-0012">Acyltransferase</keyword>
<proteinExistence type="inferred from homology"/>
<comment type="pathway">
    <text evidence="13">Amino-acid biosynthesis; L-arginine biosynthesis; L-ornithine and N-acetyl-L-glutamate from L-glutamate and N(2)-acetyl-L-ornithine (cyclic): step 1/1.</text>
</comment>
<evidence type="ECO:0000256" key="12">
    <source>
        <dbReference type="ARBA" id="ARBA00054976"/>
    </source>
</evidence>
<feature type="active site" description="Nucleophile" evidence="13">
    <location>
        <position position="201"/>
    </location>
</feature>
<feature type="binding site" evidence="13">
    <location>
        <position position="409"/>
    </location>
    <ligand>
        <name>substrate</name>
    </ligand>
</feature>
<dbReference type="RefSeq" id="WP_091572717.1">
    <property type="nucleotide sequence ID" value="NZ_FMZA01000023.1"/>
</dbReference>
<evidence type="ECO:0000256" key="4">
    <source>
        <dbReference type="ARBA" id="ARBA00022571"/>
    </source>
</evidence>
<comment type="function">
    <text evidence="12 13">Catalyzes two activities which are involved in the cyclic version of arginine biosynthesis: the synthesis of N-acetylglutamate from glutamate and acetyl-CoA as the acetyl donor, and of ornithine by transacetylation between N(2)-acetylornithine and glutamate.</text>
</comment>
<accession>A0A1G6QRC0</accession>
<keyword evidence="4 13" id="KW-0055">Arginine biosynthesis</keyword>
<evidence type="ECO:0000256" key="13">
    <source>
        <dbReference type="HAMAP-Rule" id="MF_01106"/>
    </source>
</evidence>
<dbReference type="Gene3D" id="3.10.20.340">
    <property type="entry name" value="ArgJ beta chain, C-terminal domain"/>
    <property type="match status" value="1"/>
</dbReference>
<name>A0A1G6QRC0_9BACL</name>
<dbReference type="OrthoDB" id="9804242at2"/>
<dbReference type="FunFam" id="3.60.70.12:FF:000001">
    <property type="entry name" value="Arginine biosynthesis bifunctional protein ArgJ, chloroplastic"/>
    <property type="match status" value="1"/>
</dbReference>
<feature type="binding site" evidence="13">
    <location>
        <position position="164"/>
    </location>
    <ligand>
        <name>substrate</name>
    </ligand>
</feature>
<dbReference type="AlphaFoldDB" id="A0A1G6QRC0"/>
<feature type="binding site" evidence="13">
    <location>
        <position position="201"/>
    </location>
    <ligand>
        <name>substrate</name>
    </ligand>
</feature>
<keyword evidence="8 13" id="KW-0511">Multifunctional enzyme</keyword>
<comment type="catalytic activity">
    <reaction evidence="10 13">
        <text>L-glutamate + acetyl-CoA = N-acetyl-L-glutamate + CoA + H(+)</text>
        <dbReference type="Rhea" id="RHEA:24292"/>
        <dbReference type="ChEBI" id="CHEBI:15378"/>
        <dbReference type="ChEBI" id="CHEBI:29985"/>
        <dbReference type="ChEBI" id="CHEBI:44337"/>
        <dbReference type="ChEBI" id="CHEBI:57287"/>
        <dbReference type="ChEBI" id="CHEBI:57288"/>
        <dbReference type="EC" id="2.3.1.1"/>
    </reaction>
</comment>
<feature type="site" description="Involved in the stabilization of negative charge on the oxyanion by the formation of the oxyanion hole" evidence="13">
    <location>
        <position position="128"/>
    </location>
</feature>
<dbReference type="Pfam" id="PF01960">
    <property type="entry name" value="ArgJ"/>
    <property type="match status" value="1"/>
</dbReference>
<dbReference type="FunFam" id="3.30.2330.10:FF:000001">
    <property type="entry name" value="Arginine biosynthesis bifunctional protein ArgJ, mitochondrial"/>
    <property type="match status" value="1"/>
</dbReference>
<evidence type="ECO:0000256" key="9">
    <source>
        <dbReference type="ARBA" id="ARBA00023315"/>
    </source>
</evidence>
<evidence type="ECO:0000256" key="3">
    <source>
        <dbReference type="ARBA" id="ARBA00011475"/>
    </source>
</evidence>
<sequence>MKPLQVKTGEEKGYRVMVEPRITSPRGFQAAGLHAGIKRKRKDLGLILCDVPASAAAVYTLNAFQAAPLQVTKEGLAVEGKMQAMVVNSGIANACTGEQGLEDAREMRRETARRLGIPEHLVGVVSTGLIGNRLPMDRVKQAIPQLVHKVDAESHAPFCQSILTTDTCTKAAEVRLTVDGREVRIAGAAKGSGMIHPNMATMLAFINTDATIQPGVLQGLLRKVTDETFNMITVDGDCSTNDMVSVMASGQAGNTALTEDHPDWQTFYDAFTHVARVLAQQIARDGEGATRLVEVIVTGAETKEGARQAAKSIVGSSLVKTAVYGADPNWGRIVGALGYSGALFDPERIEVHIGSVCVLRQGRPVAIDEDAARRELEKDSVQLRVDLHRGREEAAAWGCDLTYDYVRINASYRT</sequence>
<evidence type="ECO:0000256" key="5">
    <source>
        <dbReference type="ARBA" id="ARBA00022605"/>
    </source>
</evidence>
<evidence type="ECO:0000256" key="7">
    <source>
        <dbReference type="ARBA" id="ARBA00022813"/>
    </source>
</evidence>
<feature type="site" description="Cleavage; by autolysis" evidence="13">
    <location>
        <begin position="200"/>
        <end position="201"/>
    </location>
</feature>
<evidence type="ECO:0000313" key="15">
    <source>
        <dbReference type="Proteomes" id="UP000199387"/>
    </source>
</evidence>
<comment type="similarity">
    <text evidence="2 13">Belongs to the ArgJ family.</text>
</comment>
<keyword evidence="6 13" id="KW-0808">Transferase</keyword>
<dbReference type="EMBL" id="FMZA01000023">
    <property type="protein sequence ID" value="SDC94484.1"/>
    <property type="molecule type" value="Genomic_DNA"/>
</dbReference>
<feature type="binding site" evidence="13">
    <location>
        <position position="190"/>
    </location>
    <ligand>
        <name>substrate</name>
    </ligand>
</feature>
<dbReference type="UniPathway" id="UPA00068">
    <property type="reaction ID" value="UER00106"/>
</dbReference>
<dbReference type="GO" id="GO:0006592">
    <property type="term" value="P:ornithine biosynthetic process"/>
    <property type="evidence" value="ECO:0007669"/>
    <property type="project" value="TreeGrafter"/>
</dbReference>
<feature type="chain" id="PRO_5023221084" description="Arginine biosynthesis bifunctional protein ArgJ beta chain" evidence="13">
    <location>
        <begin position="201"/>
        <end position="414"/>
    </location>
</feature>
<dbReference type="Proteomes" id="UP000199387">
    <property type="component" value="Unassembled WGS sequence"/>
</dbReference>
<keyword evidence="15" id="KW-1185">Reference proteome</keyword>